<keyword evidence="3" id="KW-1185">Reference proteome</keyword>
<accession>A0A9Q0BR57</accession>
<dbReference type="EMBL" id="JAMKOV010000003">
    <property type="protein sequence ID" value="KAI8041166.1"/>
    <property type="molecule type" value="Genomic_DNA"/>
</dbReference>
<dbReference type="Proteomes" id="UP001059596">
    <property type="component" value="Unassembled WGS sequence"/>
</dbReference>
<proteinExistence type="predicted"/>
<sequence length="46" mass="5477">MRIEVSHDKILGMAQTWEFVIPLSFVAFFFWDYQAHLVIVHITNII</sequence>
<feature type="transmembrane region" description="Helical" evidence="1">
    <location>
        <begin position="12"/>
        <end position="31"/>
    </location>
</feature>
<protein>
    <submittedName>
        <fullName evidence="2">Uncharacterized protein</fullName>
    </submittedName>
</protein>
<organism evidence="2 3">
    <name type="scientific">Drosophila gunungcola</name>
    <name type="common">fruit fly</name>
    <dbReference type="NCBI Taxonomy" id="103775"/>
    <lineage>
        <taxon>Eukaryota</taxon>
        <taxon>Metazoa</taxon>
        <taxon>Ecdysozoa</taxon>
        <taxon>Arthropoda</taxon>
        <taxon>Hexapoda</taxon>
        <taxon>Insecta</taxon>
        <taxon>Pterygota</taxon>
        <taxon>Neoptera</taxon>
        <taxon>Endopterygota</taxon>
        <taxon>Diptera</taxon>
        <taxon>Brachycera</taxon>
        <taxon>Muscomorpha</taxon>
        <taxon>Ephydroidea</taxon>
        <taxon>Drosophilidae</taxon>
        <taxon>Drosophila</taxon>
        <taxon>Sophophora</taxon>
    </lineage>
</organism>
<comment type="caution">
    <text evidence="2">The sequence shown here is derived from an EMBL/GenBank/DDBJ whole genome shotgun (WGS) entry which is preliminary data.</text>
</comment>
<dbReference type="AlphaFoldDB" id="A0A9Q0BR57"/>
<name>A0A9Q0BR57_9MUSC</name>
<keyword evidence="1" id="KW-0812">Transmembrane</keyword>
<keyword evidence="1" id="KW-0472">Membrane</keyword>
<reference evidence="2" key="1">
    <citation type="journal article" date="2023" name="Genome Biol. Evol.">
        <title>Long-read-based Genome Assembly of Drosophila gunungcola Reveals Fewer Chemosensory Genes in Flower-breeding Species.</title>
        <authorList>
            <person name="Negi A."/>
            <person name="Liao B.Y."/>
            <person name="Yeh S.D."/>
        </authorList>
    </citation>
    <scope>NUCLEOTIDE SEQUENCE</scope>
    <source>
        <strain evidence="2">Sukarami</strain>
    </source>
</reference>
<gene>
    <name evidence="2" type="ORF">M5D96_005420</name>
</gene>
<keyword evidence="1" id="KW-1133">Transmembrane helix</keyword>
<evidence type="ECO:0000313" key="3">
    <source>
        <dbReference type="Proteomes" id="UP001059596"/>
    </source>
</evidence>
<evidence type="ECO:0000256" key="1">
    <source>
        <dbReference type="SAM" id="Phobius"/>
    </source>
</evidence>
<evidence type="ECO:0000313" key="2">
    <source>
        <dbReference type="EMBL" id="KAI8041166.1"/>
    </source>
</evidence>